<comment type="caution">
    <text evidence="1">The sequence shown here is derived from an EMBL/GenBank/DDBJ whole genome shotgun (WGS) entry which is preliminary data.</text>
</comment>
<gene>
    <name evidence="1" type="ORF">PPENT_87.1.T1560023</name>
</gene>
<name>A0A8S1YE55_9CILI</name>
<accession>A0A8S1YE55</accession>
<sequence>MELLGFNQGEALSIDPMKCVLQQRFSKLILAREDRKQLQNRQA</sequence>
<evidence type="ECO:0000313" key="2">
    <source>
        <dbReference type="Proteomes" id="UP000689195"/>
    </source>
</evidence>
<organism evidence="1 2">
    <name type="scientific">Paramecium pentaurelia</name>
    <dbReference type="NCBI Taxonomy" id="43138"/>
    <lineage>
        <taxon>Eukaryota</taxon>
        <taxon>Sar</taxon>
        <taxon>Alveolata</taxon>
        <taxon>Ciliophora</taxon>
        <taxon>Intramacronucleata</taxon>
        <taxon>Oligohymenophorea</taxon>
        <taxon>Peniculida</taxon>
        <taxon>Parameciidae</taxon>
        <taxon>Paramecium</taxon>
    </lineage>
</organism>
<dbReference type="Proteomes" id="UP000689195">
    <property type="component" value="Unassembled WGS sequence"/>
</dbReference>
<protein>
    <submittedName>
        <fullName evidence="1">Uncharacterized protein</fullName>
    </submittedName>
</protein>
<proteinExistence type="predicted"/>
<reference evidence="1" key="1">
    <citation type="submission" date="2021-01" db="EMBL/GenBank/DDBJ databases">
        <authorList>
            <consortium name="Genoscope - CEA"/>
            <person name="William W."/>
        </authorList>
    </citation>
    <scope>NUCLEOTIDE SEQUENCE</scope>
</reference>
<dbReference type="AlphaFoldDB" id="A0A8S1YE55"/>
<evidence type="ECO:0000313" key="1">
    <source>
        <dbReference type="EMBL" id="CAD8209764.1"/>
    </source>
</evidence>
<keyword evidence="2" id="KW-1185">Reference proteome</keyword>
<dbReference type="EMBL" id="CAJJDO010000156">
    <property type="protein sequence ID" value="CAD8209764.1"/>
    <property type="molecule type" value="Genomic_DNA"/>
</dbReference>